<reference evidence="9" key="1">
    <citation type="submission" date="2020-10" db="EMBL/GenBank/DDBJ databases">
        <authorList>
            <person name="Gilroy R."/>
        </authorList>
    </citation>
    <scope>NUCLEOTIDE SEQUENCE</scope>
    <source>
        <strain evidence="9">1748</strain>
    </source>
</reference>
<comment type="caution">
    <text evidence="9">The sequence shown here is derived from an EMBL/GenBank/DDBJ whole genome shotgun (WGS) entry which is preliminary data.</text>
</comment>
<dbReference type="Pfam" id="PF00528">
    <property type="entry name" value="BPD_transp_1"/>
    <property type="match status" value="1"/>
</dbReference>
<evidence type="ECO:0000313" key="9">
    <source>
        <dbReference type="EMBL" id="MBO8414145.1"/>
    </source>
</evidence>
<comment type="subcellular location">
    <subcellularLocation>
        <location evidence="1 7">Cell membrane</location>
        <topology evidence="1 7">Multi-pass membrane protein</topology>
    </subcellularLocation>
</comment>
<evidence type="ECO:0000256" key="3">
    <source>
        <dbReference type="ARBA" id="ARBA00022475"/>
    </source>
</evidence>
<keyword evidence="6 7" id="KW-0472">Membrane</keyword>
<feature type="transmembrane region" description="Helical" evidence="7">
    <location>
        <begin position="238"/>
        <end position="260"/>
    </location>
</feature>
<evidence type="ECO:0000256" key="6">
    <source>
        <dbReference type="ARBA" id="ARBA00023136"/>
    </source>
</evidence>
<feature type="transmembrane region" description="Helical" evidence="7">
    <location>
        <begin position="193"/>
        <end position="217"/>
    </location>
</feature>
<feature type="domain" description="ABC transmembrane type-1" evidence="8">
    <location>
        <begin position="95"/>
        <end position="323"/>
    </location>
</feature>
<feature type="transmembrane region" description="Helical" evidence="7">
    <location>
        <begin position="73"/>
        <end position="95"/>
    </location>
</feature>
<dbReference type="InterPro" id="IPR050809">
    <property type="entry name" value="UgpAE/MalFG_permease"/>
</dbReference>
<dbReference type="PROSITE" id="PS50928">
    <property type="entry name" value="ABC_TM1"/>
    <property type="match status" value="1"/>
</dbReference>
<evidence type="ECO:0000256" key="2">
    <source>
        <dbReference type="ARBA" id="ARBA00022448"/>
    </source>
</evidence>
<dbReference type="Gene3D" id="1.10.3720.10">
    <property type="entry name" value="MetI-like"/>
    <property type="match status" value="1"/>
</dbReference>
<feature type="transmembrane region" description="Helical" evidence="7">
    <location>
        <begin position="101"/>
        <end position="120"/>
    </location>
</feature>
<evidence type="ECO:0000256" key="1">
    <source>
        <dbReference type="ARBA" id="ARBA00004651"/>
    </source>
</evidence>
<gene>
    <name evidence="9" type="ORF">IAC78_01510</name>
</gene>
<evidence type="ECO:0000313" key="10">
    <source>
        <dbReference type="Proteomes" id="UP000823629"/>
    </source>
</evidence>
<keyword evidence="2 7" id="KW-0813">Transport</keyword>
<sequence length="336" mass="37977">MIRATKGEIERVERNYWKRKGWEILYDWRLYVMLIPLFFFLICWKYLPIASMVMSFKDYNGNYGVYQSNWVGLYWFDTLMFRGVSISGTSFWMAFRNTFVLSFYGLVFGFPFPIILALLFSEIKCRPYRAVVQVLTYLPKFVSTVVVSSLVILLLRPANADNNISAGPLASVLDSLFGIKDNIMSDPHYFRSVYQISGIWETAGYGSIVYFAAILGISPTNYEAARMDGASKMQQIRYVTIPGMTTTLVIMLILEIGKLLTIGYEKVILLEGGNSPKTSLFVNSETISSWVWHLKKLGSINDSVGAAADMFNSVISMLLVIGSNQIAKKVSSTSLY</sequence>
<name>A0A9D9GSI2_9BACL</name>
<evidence type="ECO:0000256" key="7">
    <source>
        <dbReference type="RuleBase" id="RU363032"/>
    </source>
</evidence>
<evidence type="ECO:0000259" key="8">
    <source>
        <dbReference type="PROSITE" id="PS50928"/>
    </source>
</evidence>
<evidence type="ECO:0000256" key="4">
    <source>
        <dbReference type="ARBA" id="ARBA00022692"/>
    </source>
</evidence>
<comment type="similarity">
    <text evidence="7">Belongs to the binding-protein-dependent transport system permease family.</text>
</comment>
<dbReference type="AlphaFoldDB" id="A0A9D9GSI2"/>
<dbReference type="InterPro" id="IPR035906">
    <property type="entry name" value="MetI-like_sf"/>
</dbReference>
<dbReference type="Proteomes" id="UP000823629">
    <property type="component" value="Unassembled WGS sequence"/>
</dbReference>
<dbReference type="GO" id="GO:0005886">
    <property type="term" value="C:plasma membrane"/>
    <property type="evidence" value="ECO:0007669"/>
    <property type="project" value="UniProtKB-SubCell"/>
</dbReference>
<dbReference type="EMBL" id="JADING010000044">
    <property type="protein sequence ID" value="MBO8414145.1"/>
    <property type="molecule type" value="Genomic_DNA"/>
</dbReference>
<dbReference type="SUPFAM" id="SSF161098">
    <property type="entry name" value="MetI-like"/>
    <property type="match status" value="1"/>
</dbReference>
<feature type="transmembrane region" description="Helical" evidence="7">
    <location>
        <begin position="132"/>
        <end position="155"/>
    </location>
</feature>
<proteinExistence type="inferred from homology"/>
<evidence type="ECO:0000256" key="5">
    <source>
        <dbReference type="ARBA" id="ARBA00022989"/>
    </source>
</evidence>
<dbReference type="InterPro" id="IPR000515">
    <property type="entry name" value="MetI-like"/>
</dbReference>
<dbReference type="GO" id="GO:0055085">
    <property type="term" value="P:transmembrane transport"/>
    <property type="evidence" value="ECO:0007669"/>
    <property type="project" value="InterPro"/>
</dbReference>
<keyword evidence="4 7" id="KW-0812">Transmembrane</keyword>
<organism evidence="9 10">
    <name type="scientific">Candidatus Scatoplasma merdavium</name>
    <dbReference type="NCBI Taxonomy" id="2840932"/>
    <lineage>
        <taxon>Bacteria</taxon>
        <taxon>Bacillati</taxon>
        <taxon>Bacillota</taxon>
        <taxon>Bacilli</taxon>
        <taxon>Bacillales</taxon>
        <taxon>Candidatus Scatoplasma</taxon>
    </lineage>
</organism>
<dbReference type="CDD" id="cd06261">
    <property type="entry name" value="TM_PBP2"/>
    <property type="match status" value="1"/>
</dbReference>
<keyword evidence="5 7" id="KW-1133">Transmembrane helix</keyword>
<accession>A0A9D9GSI2</accession>
<feature type="transmembrane region" description="Helical" evidence="7">
    <location>
        <begin position="28"/>
        <end position="47"/>
    </location>
</feature>
<protein>
    <submittedName>
        <fullName evidence="9">Sugar ABC transporter permease</fullName>
    </submittedName>
</protein>
<keyword evidence="3" id="KW-1003">Cell membrane</keyword>
<reference evidence="9" key="2">
    <citation type="journal article" date="2021" name="PeerJ">
        <title>Extensive microbial diversity within the chicken gut microbiome revealed by metagenomics and culture.</title>
        <authorList>
            <person name="Gilroy R."/>
            <person name="Ravi A."/>
            <person name="Getino M."/>
            <person name="Pursley I."/>
            <person name="Horton D.L."/>
            <person name="Alikhan N.F."/>
            <person name="Baker D."/>
            <person name="Gharbi K."/>
            <person name="Hall N."/>
            <person name="Watson M."/>
            <person name="Adriaenssens E.M."/>
            <person name="Foster-Nyarko E."/>
            <person name="Jarju S."/>
            <person name="Secka A."/>
            <person name="Antonio M."/>
            <person name="Oren A."/>
            <person name="Chaudhuri R.R."/>
            <person name="La Ragione R."/>
            <person name="Hildebrand F."/>
            <person name="Pallen M.J."/>
        </authorList>
    </citation>
    <scope>NUCLEOTIDE SEQUENCE</scope>
    <source>
        <strain evidence="9">1748</strain>
    </source>
</reference>
<dbReference type="PANTHER" id="PTHR43227">
    <property type="entry name" value="BLL4140 PROTEIN"/>
    <property type="match status" value="1"/>
</dbReference>
<dbReference type="PANTHER" id="PTHR43227:SF11">
    <property type="entry name" value="BLL4140 PROTEIN"/>
    <property type="match status" value="1"/>
</dbReference>